<reference evidence="3" key="1">
    <citation type="journal article" date="2015" name="Genome Announc.">
        <title>Draft genome sequence of Talaromyces cellulolyticus strain Y-94, a source of lignocellulosic biomass-degrading enzymes.</title>
        <authorList>
            <person name="Fujii T."/>
            <person name="Koike H."/>
            <person name="Sawayama S."/>
            <person name="Yano S."/>
            <person name="Inoue H."/>
        </authorList>
    </citation>
    <scope>NUCLEOTIDE SEQUENCE [LARGE SCALE GENOMIC DNA]</scope>
    <source>
        <strain evidence="3">Y-94</strain>
    </source>
</reference>
<organism evidence="2 3">
    <name type="scientific">Talaromyces pinophilus</name>
    <name type="common">Penicillium pinophilum</name>
    <dbReference type="NCBI Taxonomy" id="128442"/>
    <lineage>
        <taxon>Eukaryota</taxon>
        <taxon>Fungi</taxon>
        <taxon>Dikarya</taxon>
        <taxon>Ascomycota</taxon>
        <taxon>Pezizomycotina</taxon>
        <taxon>Eurotiomycetes</taxon>
        <taxon>Eurotiomycetidae</taxon>
        <taxon>Eurotiales</taxon>
        <taxon>Trichocomaceae</taxon>
        <taxon>Talaromyces</taxon>
        <taxon>Talaromyces sect. Talaromyces</taxon>
    </lineage>
</organism>
<sequence>MGFLTVGYISGIIAAVVFVGRALIPLLTSLLIAGSLKDVSSAAGWSTLSKELHGSYWPTIFRTDSMAGDSVPRSVKSWSTIRKLAAGILSIASVVTPLGLYEVISPTTSPVQTPFQNTLDLSIMGNSTPPHDNLPFNRICLAGVPGQQTYGSCPGQPVTVIDNTDATTGLTNFTYPYGYNISIPQNITDVFQSGLETMSPTVSSFFDIQWRYYNLVNQEPFDNGSNYAIGVYRQAEMMALNNAIEPVEGLIVDTQNGAVGFRNHSLPPSSPYGSTWSEDLLFVEPETVCVDMNVTLDFYLSFAGGGSIGIQMENLVLTDRGGFVNLNRTYPTFDKDNSQSNLDLYGRAYKGAWLSNALSMAFLNVTNPHTGDEPAFSYLNSSIGQEFVMPPAGDAATSVYFSYDTFVTSSTWAGYLGAPLCVDCGGNSTNSTGSSNSTNYPTGNFPNPFGITTKNFTVITELCTGQGTADLANITNVGIMCGLVYGAARRADGSTSLIFEPNTNWTIPLYSCASASRAIIKTVQFLYNGTDGLRNLQVVSVENKRYARDEDMPLWAVENTQMKLPNGLPIWGLVSAANRDLPGISVVQQEALWLPGYTQVLIAGATSGMIDTFDNLPAAEFSSAILSYIYSLDGATQSSFAVAYDYSGKTNLGMFAQWQKDSLYANTTSRILNLIWTDMVANGVMGTRGWLSNSATGGSGGSSNNAKRGMTSIFKRQASVDASTFVGVTAYNRVIHYHWLFAIPAAIVVAFVVMIMCATLVFCIIGHARPSYIHRHLYHTSPGRLMTMFLYPNEFNAQSSMKDWSKDVGGKRVDMSGHIPRPMDEVRLGEYEQRHSSPEPLIHKRNVPTISVGLPQI</sequence>
<comment type="caution">
    <text evidence="2">The sequence shown here is derived from an EMBL/GenBank/DDBJ whole genome shotgun (WGS) entry which is preliminary data.</text>
</comment>
<keyword evidence="3" id="KW-1185">Reference proteome</keyword>
<evidence type="ECO:0000313" key="3">
    <source>
        <dbReference type="Proteomes" id="UP000053095"/>
    </source>
</evidence>
<keyword evidence="1" id="KW-0472">Membrane</keyword>
<gene>
    <name evidence="2" type="ORF">TCE0_039f13027</name>
</gene>
<feature type="transmembrane region" description="Helical" evidence="1">
    <location>
        <begin position="6"/>
        <end position="32"/>
    </location>
</feature>
<dbReference type="AlphaFoldDB" id="A0A6N4SLH5"/>
<protein>
    <submittedName>
        <fullName evidence="2">Uncharacterized protein</fullName>
    </submittedName>
</protein>
<proteinExistence type="predicted"/>
<feature type="transmembrane region" description="Helical" evidence="1">
    <location>
        <begin position="739"/>
        <end position="765"/>
    </location>
</feature>
<evidence type="ECO:0000256" key="1">
    <source>
        <dbReference type="SAM" id="Phobius"/>
    </source>
</evidence>
<keyword evidence="1" id="KW-0812">Transmembrane</keyword>
<evidence type="ECO:0000313" key="2">
    <source>
        <dbReference type="EMBL" id="GAM40573.1"/>
    </source>
</evidence>
<dbReference type="Proteomes" id="UP000053095">
    <property type="component" value="Unassembled WGS sequence"/>
</dbReference>
<accession>A0A6N4SLH5</accession>
<keyword evidence="1" id="KW-1133">Transmembrane helix</keyword>
<dbReference type="EMBL" id="DF933835">
    <property type="protein sequence ID" value="GAM40573.1"/>
    <property type="molecule type" value="Genomic_DNA"/>
</dbReference>
<name>A0A6N4SLH5_TALPI</name>